<organism evidence="1 2">
    <name type="scientific">Achaetomium macrosporum</name>
    <dbReference type="NCBI Taxonomy" id="79813"/>
    <lineage>
        <taxon>Eukaryota</taxon>
        <taxon>Fungi</taxon>
        <taxon>Dikarya</taxon>
        <taxon>Ascomycota</taxon>
        <taxon>Pezizomycotina</taxon>
        <taxon>Sordariomycetes</taxon>
        <taxon>Sordariomycetidae</taxon>
        <taxon>Sordariales</taxon>
        <taxon>Chaetomiaceae</taxon>
        <taxon>Achaetomium</taxon>
    </lineage>
</organism>
<name>A0AAN7H8G3_9PEZI</name>
<dbReference type="AlphaFoldDB" id="A0AAN7H8G3"/>
<dbReference type="EMBL" id="MU860368">
    <property type="protein sequence ID" value="KAK4234453.1"/>
    <property type="molecule type" value="Genomic_DNA"/>
</dbReference>
<reference evidence="1" key="2">
    <citation type="submission" date="2023-05" db="EMBL/GenBank/DDBJ databases">
        <authorList>
            <consortium name="Lawrence Berkeley National Laboratory"/>
            <person name="Steindorff A."/>
            <person name="Hensen N."/>
            <person name="Bonometti L."/>
            <person name="Westerberg I."/>
            <person name="Brannstrom I.O."/>
            <person name="Guillou S."/>
            <person name="Cros-Aarteil S."/>
            <person name="Calhoun S."/>
            <person name="Haridas S."/>
            <person name="Kuo A."/>
            <person name="Mondo S."/>
            <person name="Pangilinan J."/>
            <person name="Riley R."/>
            <person name="Labutti K."/>
            <person name="Andreopoulos B."/>
            <person name="Lipzen A."/>
            <person name="Chen C."/>
            <person name="Yanf M."/>
            <person name="Daum C."/>
            <person name="Ng V."/>
            <person name="Clum A."/>
            <person name="Ohm R."/>
            <person name="Martin F."/>
            <person name="Silar P."/>
            <person name="Natvig D."/>
            <person name="Lalanne C."/>
            <person name="Gautier V."/>
            <person name="Ament-Velasquez S.L."/>
            <person name="Kruys A."/>
            <person name="Hutchinson M.I."/>
            <person name="Powell A.J."/>
            <person name="Barry K."/>
            <person name="Miller A.N."/>
            <person name="Grigoriev I.V."/>
            <person name="Debuchy R."/>
            <person name="Gladieux P."/>
            <person name="Thoren M.H."/>
            <person name="Johannesson H."/>
        </authorList>
    </citation>
    <scope>NUCLEOTIDE SEQUENCE</scope>
    <source>
        <strain evidence="1">CBS 532.94</strain>
    </source>
</reference>
<accession>A0AAN7H8G3</accession>
<evidence type="ECO:0000313" key="1">
    <source>
        <dbReference type="EMBL" id="KAK4234453.1"/>
    </source>
</evidence>
<reference evidence="1" key="1">
    <citation type="journal article" date="2023" name="Mol. Phylogenet. Evol.">
        <title>Genome-scale phylogeny and comparative genomics of the fungal order Sordariales.</title>
        <authorList>
            <person name="Hensen N."/>
            <person name="Bonometti L."/>
            <person name="Westerberg I."/>
            <person name="Brannstrom I.O."/>
            <person name="Guillou S."/>
            <person name="Cros-Aarteil S."/>
            <person name="Calhoun S."/>
            <person name="Haridas S."/>
            <person name="Kuo A."/>
            <person name="Mondo S."/>
            <person name="Pangilinan J."/>
            <person name="Riley R."/>
            <person name="LaButti K."/>
            <person name="Andreopoulos B."/>
            <person name="Lipzen A."/>
            <person name="Chen C."/>
            <person name="Yan M."/>
            <person name="Daum C."/>
            <person name="Ng V."/>
            <person name="Clum A."/>
            <person name="Steindorff A."/>
            <person name="Ohm R.A."/>
            <person name="Martin F."/>
            <person name="Silar P."/>
            <person name="Natvig D.O."/>
            <person name="Lalanne C."/>
            <person name="Gautier V."/>
            <person name="Ament-Velasquez S.L."/>
            <person name="Kruys A."/>
            <person name="Hutchinson M.I."/>
            <person name="Powell A.J."/>
            <person name="Barry K."/>
            <person name="Miller A.N."/>
            <person name="Grigoriev I.V."/>
            <person name="Debuchy R."/>
            <person name="Gladieux P."/>
            <person name="Hiltunen Thoren M."/>
            <person name="Johannesson H."/>
        </authorList>
    </citation>
    <scope>NUCLEOTIDE SEQUENCE</scope>
    <source>
        <strain evidence="1">CBS 532.94</strain>
    </source>
</reference>
<dbReference type="Gene3D" id="3.20.20.80">
    <property type="entry name" value="Glycosidases"/>
    <property type="match status" value="1"/>
</dbReference>
<protein>
    <submittedName>
        <fullName evidence="1">Uncharacterized protein</fullName>
    </submittedName>
</protein>
<dbReference type="PANTHER" id="PTHR36183:SF2">
    <property type="entry name" value="BETA-GLUCURONIDASE C-TERMINAL DOMAIN-CONTAINING PROTEIN"/>
    <property type="match status" value="1"/>
</dbReference>
<feature type="non-terminal residue" evidence="1">
    <location>
        <position position="99"/>
    </location>
</feature>
<proteinExistence type="predicted"/>
<dbReference type="InterPro" id="IPR017853">
    <property type="entry name" value="GH"/>
</dbReference>
<evidence type="ECO:0000313" key="2">
    <source>
        <dbReference type="Proteomes" id="UP001303760"/>
    </source>
</evidence>
<dbReference type="SUPFAM" id="SSF51445">
    <property type="entry name" value="(Trans)glycosidases"/>
    <property type="match status" value="1"/>
</dbReference>
<dbReference type="InterPro" id="IPR052974">
    <property type="entry name" value="GH79_Enzymes"/>
</dbReference>
<sequence>MGNTFGKEGGLENAIEVTKNVVDNVGKNLESFEIGNEPELMARFGHRSEGYSMEDYVKEWNQYAAAASEQVLKHNKHGLANKRFFQGLLIAGRHNADSN</sequence>
<dbReference type="Proteomes" id="UP001303760">
    <property type="component" value="Unassembled WGS sequence"/>
</dbReference>
<gene>
    <name evidence="1" type="ORF">C8A03DRAFT_37784</name>
</gene>
<comment type="caution">
    <text evidence="1">The sequence shown here is derived from an EMBL/GenBank/DDBJ whole genome shotgun (WGS) entry which is preliminary data.</text>
</comment>
<dbReference type="PANTHER" id="PTHR36183">
    <property type="entry name" value="BETA-GLUCURONIDASE"/>
    <property type="match status" value="1"/>
</dbReference>
<keyword evidence="2" id="KW-1185">Reference proteome</keyword>